<dbReference type="InterPro" id="IPR014729">
    <property type="entry name" value="Rossmann-like_a/b/a_fold"/>
</dbReference>
<evidence type="ECO:0000256" key="8">
    <source>
        <dbReference type="ARBA" id="ARBA00051542"/>
    </source>
</evidence>
<gene>
    <name evidence="9" type="primary">mnmA</name>
    <name evidence="12" type="ORF">A2172_01565</name>
</gene>
<dbReference type="InterPro" id="IPR004506">
    <property type="entry name" value="MnmA-like"/>
</dbReference>
<dbReference type="EC" id="2.8.1.13" evidence="9"/>
<organism evidence="12 13">
    <name type="scientific">Candidatus Woykebacteria bacterium RBG_13_40_15</name>
    <dbReference type="NCBI Taxonomy" id="1802593"/>
    <lineage>
        <taxon>Bacteria</taxon>
        <taxon>Candidatus Woykeibacteriota</taxon>
    </lineage>
</organism>
<evidence type="ECO:0000256" key="6">
    <source>
        <dbReference type="ARBA" id="ARBA00022884"/>
    </source>
</evidence>
<feature type="active site" description="Cysteine persulfide intermediate" evidence="9">
    <location>
        <position position="193"/>
    </location>
</feature>
<dbReference type="NCBIfam" id="TIGR00420">
    <property type="entry name" value="trmU"/>
    <property type="match status" value="1"/>
</dbReference>
<keyword evidence="5 9" id="KW-0067">ATP-binding</keyword>
<feature type="binding site" evidence="9">
    <location>
        <begin position="9"/>
        <end position="16"/>
    </location>
    <ligand>
        <name>ATP</name>
        <dbReference type="ChEBI" id="CHEBI:30616"/>
    </ligand>
</feature>
<feature type="region of interest" description="Interaction with target base in tRNA" evidence="9">
    <location>
        <begin position="92"/>
        <end position="94"/>
    </location>
</feature>
<keyword evidence="7" id="KW-1015">Disulfide bond</keyword>
<dbReference type="FunFam" id="3.40.50.620:FF:000115">
    <property type="entry name" value="tRNA-specific 2-thiouridylase MnmA"/>
    <property type="match status" value="1"/>
</dbReference>
<comment type="similarity">
    <text evidence="9">Belongs to the MnmA/TRMU family.</text>
</comment>
<evidence type="ECO:0000313" key="12">
    <source>
        <dbReference type="EMBL" id="OGY22817.1"/>
    </source>
</evidence>
<evidence type="ECO:0000256" key="9">
    <source>
        <dbReference type="HAMAP-Rule" id="MF_00144"/>
    </source>
</evidence>
<evidence type="ECO:0000256" key="5">
    <source>
        <dbReference type="ARBA" id="ARBA00022840"/>
    </source>
</evidence>
<comment type="caution">
    <text evidence="12">The sequence shown here is derived from an EMBL/GenBank/DDBJ whole genome shotgun (WGS) entry which is preliminary data.</text>
</comment>
<dbReference type="HAMAP" id="MF_00144">
    <property type="entry name" value="tRNA_thiouridyl_MnmA"/>
    <property type="match status" value="1"/>
</dbReference>
<evidence type="ECO:0000256" key="7">
    <source>
        <dbReference type="ARBA" id="ARBA00023157"/>
    </source>
</evidence>
<evidence type="ECO:0000256" key="4">
    <source>
        <dbReference type="ARBA" id="ARBA00022741"/>
    </source>
</evidence>
<feature type="active site" description="Nucleophile" evidence="9">
    <location>
        <position position="97"/>
    </location>
</feature>
<name>A0A1G1W605_9BACT</name>
<keyword evidence="4 9" id="KW-0547">Nucleotide-binding</keyword>
<feature type="region of interest" description="Interaction with tRNA" evidence="9">
    <location>
        <begin position="143"/>
        <end position="145"/>
    </location>
</feature>
<dbReference type="EMBL" id="MHCP01000032">
    <property type="protein sequence ID" value="OGY22817.1"/>
    <property type="molecule type" value="Genomic_DNA"/>
</dbReference>
<dbReference type="FunFam" id="2.30.30.280:FF:000001">
    <property type="entry name" value="tRNA-specific 2-thiouridylase MnmA"/>
    <property type="match status" value="1"/>
</dbReference>
<dbReference type="GO" id="GO:0103016">
    <property type="term" value="F:tRNA-uridine 2-sulfurtransferase activity"/>
    <property type="evidence" value="ECO:0007669"/>
    <property type="project" value="UniProtKB-EC"/>
</dbReference>
<dbReference type="SUPFAM" id="SSF52402">
    <property type="entry name" value="Adenine nucleotide alpha hydrolases-like"/>
    <property type="match status" value="1"/>
</dbReference>
<keyword evidence="1 9" id="KW-0820">tRNA-binding</keyword>
<dbReference type="GO" id="GO:0005737">
    <property type="term" value="C:cytoplasm"/>
    <property type="evidence" value="ECO:0007669"/>
    <property type="project" value="UniProtKB-SubCell"/>
</dbReference>
<dbReference type="STRING" id="1802593.A2172_01565"/>
<dbReference type="Gene3D" id="2.40.30.10">
    <property type="entry name" value="Translation factors"/>
    <property type="match status" value="1"/>
</dbReference>
<evidence type="ECO:0000256" key="1">
    <source>
        <dbReference type="ARBA" id="ARBA00022555"/>
    </source>
</evidence>
<feature type="domain" description="tRNA-specific 2-thiouridylase MnmA-like C-terminal" evidence="10">
    <location>
        <begin position="273"/>
        <end position="347"/>
    </location>
</feature>
<comment type="function">
    <text evidence="9">Catalyzes the 2-thiolation of uridine at the wobble position (U34) of tRNA, leading to the formation of s(2)U34.</text>
</comment>
<accession>A0A1G1W605</accession>
<comment type="subcellular location">
    <subcellularLocation>
        <location evidence="9">Cytoplasm</location>
    </subcellularLocation>
</comment>
<evidence type="ECO:0000259" key="11">
    <source>
        <dbReference type="Pfam" id="PF20259"/>
    </source>
</evidence>
<comment type="catalytic activity">
    <reaction evidence="8 9">
        <text>S-sulfanyl-L-cysteinyl-[protein] + uridine(34) in tRNA + AH2 + ATP = 2-thiouridine(34) in tRNA + L-cysteinyl-[protein] + A + AMP + diphosphate + H(+)</text>
        <dbReference type="Rhea" id="RHEA:47032"/>
        <dbReference type="Rhea" id="RHEA-COMP:10131"/>
        <dbReference type="Rhea" id="RHEA-COMP:11726"/>
        <dbReference type="Rhea" id="RHEA-COMP:11727"/>
        <dbReference type="Rhea" id="RHEA-COMP:11728"/>
        <dbReference type="ChEBI" id="CHEBI:13193"/>
        <dbReference type="ChEBI" id="CHEBI:15378"/>
        <dbReference type="ChEBI" id="CHEBI:17499"/>
        <dbReference type="ChEBI" id="CHEBI:29950"/>
        <dbReference type="ChEBI" id="CHEBI:30616"/>
        <dbReference type="ChEBI" id="CHEBI:33019"/>
        <dbReference type="ChEBI" id="CHEBI:61963"/>
        <dbReference type="ChEBI" id="CHEBI:65315"/>
        <dbReference type="ChEBI" id="CHEBI:87170"/>
        <dbReference type="ChEBI" id="CHEBI:456215"/>
        <dbReference type="EC" id="2.8.1.13"/>
    </reaction>
</comment>
<dbReference type="GO" id="GO:0000049">
    <property type="term" value="F:tRNA binding"/>
    <property type="evidence" value="ECO:0007669"/>
    <property type="project" value="UniProtKB-KW"/>
</dbReference>
<feature type="binding site" evidence="9">
    <location>
        <position position="121"/>
    </location>
    <ligand>
        <name>ATP</name>
        <dbReference type="ChEBI" id="CHEBI:30616"/>
    </ligand>
</feature>
<evidence type="ECO:0000259" key="10">
    <source>
        <dbReference type="Pfam" id="PF20258"/>
    </source>
</evidence>
<dbReference type="NCBIfam" id="NF001138">
    <property type="entry name" value="PRK00143.1"/>
    <property type="match status" value="1"/>
</dbReference>
<feature type="site" description="Interaction with tRNA" evidence="9">
    <location>
        <position position="122"/>
    </location>
</feature>
<protein>
    <recommendedName>
        <fullName evidence="9">tRNA-specific 2-thiouridylase MnmA</fullName>
        <ecNumber evidence="9">2.8.1.13</ecNumber>
    </recommendedName>
</protein>
<proteinExistence type="inferred from homology"/>
<keyword evidence="6 9" id="KW-0694">RNA-binding</keyword>
<dbReference type="InterPro" id="IPR023382">
    <property type="entry name" value="MnmA-like_central_sf"/>
</dbReference>
<dbReference type="GO" id="GO:0005524">
    <property type="term" value="F:ATP binding"/>
    <property type="evidence" value="ECO:0007669"/>
    <property type="project" value="UniProtKB-KW"/>
</dbReference>
<dbReference type="AlphaFoldDB" id="A0A1G1W605"/>
<feature type="site" description="Interaction with tRNA" evidence="9">
    <location>
        <position position="331"/>
    </location>
</feature>
<dbReference type="Pfam" id="PF20258">
    <property type="entry name" value="tRNA_Me_trans_C"/>
    <property type="match status" value="1"/>
</dbReference>
<dbReference type="Pfam" id="PF20259">
    <property type="entry name" value="tRNA_Me_trans_M"/>
    <property type="match status" value="1"/>
</dbReference>
<dbReference type="PANTHER" id="PTHR11933:SF5">
    <property type="entry name" value="MITOCHONDRIAL TRNA-SPECIFIC 2-THIOURIDYLASE 1"/>
    <property type="match status" value="1"/>
</dbReference>
<dbReference type="Gene3D" id="2.30.30.280">
    <property type="entry name" value="Adenine nucleotide alpha hydrolases-like domains"/>
    <property type="match status" value="1"/>
</dbReference>
<dbReference type="CDD" id="cd01998">
    <property type="entry name" value="MnmA_TRMU-like"/>
    <property type="match status" value="1"/>
</dbReference>
<keyword evidence="2 9" id="KW-0808">Transferase</keyword>
<evidence type="ECO:0000313" key="13">
    <source>
        <dbReference type="Proteomes" id="UP000176631"/>
    </source>
</evidence>
<keyword evidence="3 9" id="KW-0819">tRNA processing</keyword>
<comment type="caution">
    <text evidence="9">Lacks conserved residue(s) required for the propagation of feature annotation.</text>
</comment>
<dbReference type="PANTHER" id="PTHR11933">
    <property type="entry name" value="TRNA 5-METHYLAMINOMETHYL-2-THIOURIDYLATE -METHYLTRANSFERASE"/>
    <property type="match status" value="1"/>
</dbReference>
<dbReference type="Proteomes" id="UP000176631">
    <property type="component" value="Unassembled WGS sequence"/>
</dbReference>
<reference evidence="12 13" key="1">
    <citation type="journal article" date="2016" name="Nat. Commun.">
        <title>Thousands of microbial genomes shed light on interconnected biogeochemical processes in an aquifer system.</title>
        <authorList>
            <person name="Anantharaman K."/>
            <person name="Brown C.T."/>
            <person name="Hug L.A."/>
            <person name="Sharon I."/>
            <person name="Castelle C.J."/>
            <person name="Probst A.J."/>
            <person name="Thomas B.C."/>
            <person name="Singh A."/>
            <person name="Wilkins M.J."/>
            <person name="Karaoz U."/>
            <person name="Brodie E.L."/>
            <person name="Williams K.H."/>
            <person name="Hubbard S.S."/>
            <person name="Banfield J.F."/>
        </authorList>
    </citation>
    <scope>NUCLEOTIDE SEQUENCE [LARGE SCALE GENOMIC DNA]</scope>
</reference>
<evidence type="ECO:0000256" key="2">
    <source>
        <dbReference type="ARBA" id="ARBA00022679"/>
    </source>
</evidence>
<evidence type="ECO:0000256" key="3">
    <source>
        <dbReference type="ARBA" id="ARBA00022694"/>
    </source>
</evidence>
<sequence length="352" mass="39241">MENKKVLVALSGGVDSSVATALLKQQGYAVEAAYMHCWSKGPYCSTEKDQADAAKVAAYLGVSLHVFDFEAEYKKKVISYFFAETEKGRTPNPDVMCNQEIKFGLFLKKAKKLGFDYIATGHYARVKKDKNGYHLLTGLDSNKDQSYFLYRVGQEQLTYTLFPIGDLTKVQVRKKAIELGLPTANKPDSTGICFVGPAKVKEFLAQNIKYTHGEIVNTEGRVLGRHRGLPFYTIGQREGIGISASVPHYVASKKPKTNTLVIAPIGHVALFKRRFIVKDTKWVSGREPDCPFEAQVKLRYRALNARAAIKKINGRFEICLENSQRAITPGQSAVFYKKEDVLGGAVIDRTLR</sequence>
<feature type="domain" description="tRNA-specific 2-thiouridylase MnmA-like central" evidence="11">
    <location>
        <begin position="201"/>
        <end position="263"/>
    </location>
</feature>
<dbReference type="InterPro" id="IPR046884">
    <property type="entry name" value="MnmA-like_central"/>
</dbReference>
<keyword evidence="9" id="KW-0963">Cytoplasm</keyword>
<dbReference type="Gene3D" id="3.40.50.620">
    <property type="entry name" value="HUPs"/>
    <property type="match status" value="1"/>
</dbReference>
<feature type="binding site" evidence="9">
    <location>
        <position position="35"/>
    </location>
    <ligand>
        <name>ATP</name>
        <dbReference type="ChEBI" id="CHEBI:30616"/>
    </ligand>
</feature>
<dbReference type="InterPro" id="IPR046885">
    <property type="entry name" value="MnmA-like_C"/>
</dbReference>
<dbReference type="GO" id="GO:0002143">
    <property type="term" value="P:tRNA wobble position uridine thiolation"/>
    <property type="evidence" value="ECO:0007669"/>
    <property type="project" value="TreeGrafter"/>
</dbReference>
<dbReference type="Pfam" id="PF03054">
    <property type="entry name" value="tRNA_Me_trans"/>
    <property type="match status" value="1"/>
</dbReference>
<feature type="region of interest" description="Interaction with tRNA" evidence="9">
    <location>
        <begin position="299"/>
        <end position="300"/>
    </location>
</feature>